<keyword evidence="2" id="KW-0325">Glycoprotein</keyword>
<protein>
    <submittedName>
        <fullName evidence="7">P-loop containing nucleoside triphosphate hydrolase protein</fullName>
    </submittedName>
</protein>
<reference evidence="7" key="2">
    <citation type="submission" date="2023-02" db="EMBL/GenBank/DDBJ databases">
        <authorList>
            <consortium name="DOE Joint Genome Institute"/>
            <person name="Mondo S.J."/>
            <person name="Chang Y."/>
            <person name="Wang Y."/>
            <person name="Ahrendt S."/>
            <person name="Andreopoulos W."/>
            <person name="Barry K."/>
            <person name="Beard J."/>
            <person name="Benny G.L."/>
            <person name="Blankenship S."/>
            <person name="Bonito G."/>
            <person name="Cuomo C."/>
            <person name="Desiro A."/>
            <person name="Gervers K.A."/>
            <person name="Hundley H."/>
            <person name="Kuo A."/>
            <person name="LaButti K."/>
            <person name="Lang B.F."/>
            <person name="Lipzen A."/>
            <person name="O'Donnell K."/>
            <person name="Pangilinan J."/>
            <person name="Reynolds N."/>
            <person name="Sandor L."/>
            <person name="Smith M.W."/>
            <person name="Tsang A."/>
            <person name="Grigoriev I.V."/>
            <person name="Stajich J.E."/>
            <person name="Spatafora J.W."/>
        </authorList>
    </citation>
    <scope>NUCLEOTIDE SEQUENCE</scope>
    <source>
        <strain evidence="7">RSA 2281</strain>
    </source>
</reference>
<dbReference type="PANTHER" id="PTHR10605:SF56">
    <property type="entry name" value="BIFUNCTIONAL HEPARAN SULFATE N-DEACETYLASE_N-SULFOTRANSFERASE"/>
    <property type="match status" value="1"/>
</dbReference>
<accession>A0AAD5KAV6</accession>
<dbReference type="Proteomes" id="UP001209540">
    <property type="component" value="Unassembled WGS sequence"/>
</dbReference>
<sequence>MKPYHRYSSNNNNSVDSNHHASMIDPMTKRDSTTAHNNNNNNNNWLSFSLLLRSRVYLHWRAGFVLLVGICIGAILIVTSPTQVPNAVRDYESVFASITNRRVASKWRGYLNRKTLASPSHPKFYYPRQCPTNNRSCAKLIPSFIFAGSELSGTTYIFNTLQTHPQVIGTVDNQNSGTLFDSDDEALFEAYLSQFPTLQEEIPLDEIVVAGEHSPQYLYRSHIAARRLRELLPHVKLVFILRDPIDRAYSQYYTAADTDAASFETLMETELDILRQCGHTTTGWEGFVRCHKSNEIRAARDIPFSDSTATNNNDNNNCTATVEECDTLLSSSKSNSNNNDDDDKAGLDSLARGMYYTALLPFLNEFPASQIFVKRTEDFLTNPSASFQLLARFLGIDPAYFSERNFYKHYGITESMLFGKDAVPPPSPIHYYHTSNHGLRHSQQHHASNNNLNNNNNKKISALALEDGYGENTKNGQEDTIEYDDLPNFVKSPSDIPILDLGTRYRLQKVFRNMNQRLLDLFERGSEDFPGWDYDVERG</sequence>
<dbReference type="Pfam" id="PF00685">
    <property type="entry name" value="Sulfotransfer_1"/>
    <property type="match status" value="1"/>
</dbReference>
<evidence type="ECO:0000256" key="3">
    <source>
        <dbReference type="PIRSR" id="PIRSR637359-2"/>
    </source>
</evidence>
<name>A0AAD5KAV6_9FUNG</name>
<dbReference type="AlphaFoldDB" id="A0AAD5KAV6"/>
<feature type="binding site" evidence="3">
    <location>
        <position position="242"/>
    </location>
    <ligand>
        <name>3'-phosphoadenylyl sulfate</name>
        <dbReference type="ChEBI" id="CHEBI:58339"/>
    </ligand>
</feature>
<reference evidence="7" key="1">
    <citation type="journal article" date="2022" name="IScience">
        <title>Evolution of zygomycete secretomes and the origins of terrestrial fungal ecologies.</title>
        <authorList>
            <person name="Chang Y."/>
            <person name="Wang Y."/>
            <person name="Mondo S."/>
            <person name="Ahrendt S."/>
            <person name="Andreopoulos W."/>
            <person name="Barry K."/>
            <person name="Beard J."/>
            <person name="Benny G.L."/>
            <person name="Blankenship S."/>
            <person name="Bonito G."/>
            <person name="Cuomo C."/>
            <person name="Desiro A."/>
            <person name="Gervers K.A."/>
            <person name="Hundley H."/>
            <person name="Kuo A."/>
            <person name="LaButti K."/>
            <person name="Lang B.F."/>
            <person name="Lipzen A."/>
            <person name="O'Donnell K."/>
            <person name="Pangilinan J."/>
            <person name="Reynolds N."/>
            <person name="Sandor L."/>
            <person name="Smith M.E."/>
            <person name="Tsang A."/>
            <person name="Grigoriev I.V."/>
            <person name="Stajich J.E."/>
            <person name="Spatafora J.W."/>
        </authorList>
    </citation>
    <scope>NUCLEOTIDE SEQUENCE</scope>
    <source>
        <strain evidence="7">RSA 2281</strain>
    </source>
</reference>
<dbReference type="GO" id="GO:0008146">
    <property type="term" value="F:sulfotransferase activity"/>
    <property type="evidence" value="ECO:0007669"/>
    <property type="project" value="InterPro"/>
</dbReference>
<dbReference type="EMBL" id="JAIXMP010000011">
    <property type="protein sequence ID" value="KAI9264873.1"/>
    <property type="molecule type" value="Genomic_DNA"/>
</dbReference>
<keyword evidence="7" id="KW-0378">Hydrolase</keyword>
<comment type="caution">
    <text evidence="7">The sequence shown here is derived from an EMBL/GenBank/DDBJ whole genome shotgun (WGS) entry which is preliminary data.</text>
</comment>
<gene>
    <name evidence="7" type="ORF">BDA99DRAFT_558984</name>
</gene>
<keyword evidence="1" id="KW-0808">Transferase</keyword>
<dbReference type="InterPro" id="IPR000863">
    <property type="entry name" value="Sulfotransferase_dom"/>
</dbReference>
<evidence type="ECO:0000256" key="5">
    <source>
        <dbReference type="SAM" id="Phobius"/>
    </source>
</evidence>
<feature type="transmembrane region" description="Helical" evidence="5">
    <location>
        <begin position="58"/>
        <end position="78"/>
    </location>
</feature>
<evidence type="ECO:0000259" key="6">
    <source>
        <dbReference type="Pfam" id="PF00685"/>
    </source>
</evidence>
<keyword evidence="8" id="KW-1185">Reference proteome</keyword>
<evidence type="ECO:0000313" key="7">
    <source>
        <dbReference type="EMBL" id="KAI9264873.1"/>
    </source>
</evidence>
<dbReference type="SUPFAM" id="SSF52540">
    <property type="entry name" value="P-loop containing nucleoside triphosphate hydrolases"/>
    <property type="match status" value="1"/>
</dbReference>
<evidence type="ECO:0000256" key="4">
    <source>
        <dbReference type="SAM" id="MobiDB-lite"/>
    </source>
</evidence>
<dbReference type="InterPro" id="IPR027417">
    <property type="entry name" value="P-loop_NTPase"/>
</dbReference>
<dbReference type="Gene3D" id="3.40.50.300">
    <property type="entry name" value="P-loop containing nucleotide triphosphate hydrolases"/>
    <property type="match status" value="1"/>
</dbReference>
<feature type="region of interest" description="Disordered" evidence="4">
    <location>
        <begin position="1"/>
        <end position="38"/>
    </location>
</feature>
<feature type="binding site" evidence="3">
    <location>
        <position position="250"/>
    </location>
    <ligand>
        <name>3'-phosphoadenylyl sulfate</name>
        <dbReference type="ChEBI" id="CHEBI:58339"/>
    </ligand>
</feature>
<evidence type="ECO:0000256" key="2">
    <source>
        <dbReference type="ARBA" id="ARBA00023180"/>
    </source>
</evidence>
<evidence type="ECO:0000256" key="1">
    <source>
        <dbReference type="ARBA" id="ARBA00022679"/>
    </source>
</evidence>
<dbReference type="PANTHER" id="PTHR10605">
    <property type="entry name" value="HEPARAN SULFATE SULFOTRANSFERASE"/>
    <property type="match status" value="1"/>
</dbReference>
<dbReference type="GO" id="GO:0016787">
    <property type="term" value="F:hydrolase activity"/>
    <property type="evidence" value="ECO:0007669"/>
    <property type="project" value="UniProtKB-KW"/>
</dbReference>
<keyword evidence="5" id="KW-0812">Transmembrane</keyword>
<dbReference type="InterPro" id="IPR037359">
    <property type="entry name" value="NST/OST"/>
</dbReference>
<evidence type="ECO:0000313" key="8">
    <source>
        <dbReference type="Proteomes" id="UP001209540"/>
    </source>
</evidence>
<organism evidence="7 8">
    <name type="scientific">Phascolomyces articulosus</name>
    <dbReference type="NCBI Taxonomy" id="60185"/>
    <lineage>
        <taxon>Eukaryota</taxon>
        <taxon>Fungi</taxon>
        <taxon>Fungi incertae sedis</taxon>
        <taxon>Mucoromycota</taxon>
        <taxon>Mucoromycotina</taxon>
        <taxon>Mucoromycetes</taxon>
        <taxon>Mucorales</taxon>
        <taxon>Lichtheimiaceae</taxon>
        <taxon>Phascolomyces</taxon>
    </lineage>
</organism>
<keyword evidence="5" id="KW-1133">Transmembrane helix</keyword>
<feature type="domain" description="Sulfotransferase" evidence="6">
    <location>
        <begin position="152"/>
        <end position="397"/>
    </location>
</feature>
<proteinExistence type="predicted"/>
<keyword evidence="5" id="KW-0472">Membrane</keyword>